<evidence type="ECO:0000256" key="12">
    <source>
        <dbReference type="SAM" id="Phobius"/>
    </source>
</evidence>
<keyword evidence="12" id="KW-0472">Membrane</keyword>
<evidence type="ECO:0000256" key="5">
    <source>
        <dbReference type="ARBA" id="ARBA00022679"/>
    </source>
</evidence>
<proteinExistence type="predicted"/>
<dbReference type="SUPFAM" id="SSF47384">
    <property type="entry name" value="Homodimeric domain of signal transducing histidine kinase"/>
    <property type="match status" value="1"/>
</dbReference>
<feature type="domain" description="Histidine kinase" evidence="13">
    <location>
        <begin position="231"/>
        <end position="434"/>
    </location>
</feature>
<dbReference type="EMBL" id="JAUSVY010000002">
    <property type="protein sequence ID" value="MDQ0504463.1"/>
    <property type="molecule type" value="Genomic_DNA"/>
</dbReference>
<evidence type="ECO:0000256" key="10">
    <source>
        <dbReference type="ARBA" id="ARBA00022989"/>
    </source>
</evidence>
<dbReference type="Pfam" id="PF00512">
    <property type="entry name" value="HisKA"/>
    <property type="match status" value="1"/>
</dbReference>
<dbReference type="InterPro" id="IPR003594">
    <property type="entry name" value="HATPase_dom"/>
</dbReference>
<organism evidence="14 15">
    <name type="scientific">Xanthobacter agilis</name>
    <dbReference type="NCBI Taxonomy" id="47492"/>
    <lineage>
        <taxon>Bacteria</taxon>
        <taxon>Pseudomonadati</taxon>
        <taxon>Pseudomonadota</taxon>
        <taxon>Alphaproteobacteria</taxon>
        <taxon>Hyphomicrobiales</taxon>
        <taxon>Xanthobacteraceae</taxon>
        <taxon>Xanthobacter</taxon>
    </lineage>
</organism>
<comment type="catalytic activity">
    <reaction evidence="1">
        <text>ATP + protein L-histidine = ADP + protein N-phospho-L-histidine.</text>
        <dbReference type="EC" id="2.7.13.3"/>
    </reaction>
</comment>
<dbReference type="SMART" id="SM00387">
    <property type="entry name" value="HATPase_c"/>
    <property type="match status" value="1"/>
</dbReference>
<dbReference type="Pfam" id="PF02518">
    <property type="entry name" value="HATPase_c"/>
    <property type="match status" value="1"/>
</dbReference>
<keyword evidence="8 14" id="KW-0418">Kinase</keyword>
<dbReference type="CDD" id="cd00082">
    <property type="entry name" value="HisKA"/>
    <property type="match status" value="1"/>
</dbReference>
<dbReference type="RefSeq" id="WP_237345052.1">
    <property type="nucleotide sequence ID" value="NZ_JABWGX010000007.1"/>
</dbReference>
<evidence type="ECO:0000313" key="15">
    <source>
        <dbReference type="Proteomes" id="UP001241747"/>
    </source>
</evidence>
<dbReference type="EC" id="2.7.13.3" evidence="3"/>
<comment type="caution">
    <text evidence="14">The sequence shown here is derived from an EMBL/GenBank/DDBJ whole genome shotgun (WGS) entry which is preliminary data.</text>
</comment>
<evidence type="ECO:0000256" key="9">
    <source>
        <dbReference type="ARBA" id="ARBA00022840"/>
    </source>
</evidence>
<keyword evidence="9" id="KW-0067">ATP-binding</keyword>
<evidence type="ECO:0000256" key="6">
    <source>
        <dbReference type="ARBA" id="ARBA00022692"/>
    </source>
</evidence>
<keyword evidence="6 12" id="KW-0812">Transmembrane</keyword>
<dbReference type="InterPro" id="IPR005467">
    <property type="entry name" value="His_kinase_dom"/>
</dbReference>
<evidence type="ECO:0000256" key="3">
    <source>
        <dbReference type="ARBA" id="ARBA00012438"/>
    </source>
</evidence>
<keyword evidence="7" id="KW-0547">Nucleotide-binding</keyword>
<dbReference type="InterPro" id="IPR003661">
    <property type="entry name" value="HisK_dim/P_dom"/>
</dbReference>
<keyword evidence="10 12" id="KW-1133">Transmembrane helix</keyword>
<dbReference type="CDD" id="cd00075">
    <property type="entry name" value="HATPase"/>
    <property type="match status" value="1"/>
</dbReference>
<evidence type="ECO:0000256" key="1">
    <source>
        <dbReference type="ARBA" id="ARBA00000085"/>
    </source>
</evidence>
<protein>
    <recommendedName>
        <fullName evidence="3">histidine kinase</fullName>
        <ecNumber evidence="3">2.7.13.3</ecNumber>
    </recommendedName>
</protein>
<evidence type="ECO:0000259" key="13">
    <source>
        <dbReference type="PROSITE" id="PS50109"/>
    </source>
</evidence>
<keyword evidence="4" id="KW-0597">Phosphoprotein</keyword>
<reference evidence="14 15" key="1">
    <citation type="submission" date="2023-07" db="EMBL/GenBank/DDBJ databases">
        <title>Genomic Encyclopedia of Type Strains, Phase IV (KMG-IV): sequencing the most valuable type-strain genomes for metagenomic binning, comparative biology and taxonomic classification.</title>
        <authorList>
            <person name="Goeker M."/>
        </authorList>
    </citation>
    <scope>NUCLEOTIDE SEQUENCE [LARGE SCALE GENOMIC DNA]</scope>
    <source>
        <strain evidence="14 15">DSM 3770</strain>
    </source>
</reference>
<evidence type="ECO:0000256" key="11">
    <source>
        <dbReference type="ARBA" id="ARBA00023012"/>
    </source>
</evidence>
<name>A0ABU0LBG6_XANAG</name>
<evidence type="ECO:0000256" key="8">
    <source>
        <dbReference type="ARBA" id="ARBA00022777"/>
    </source>
</evidence>
<keyword evidence="11" id="KW-0902">Two-component regulatory system</keyword>
<dbReference type="InterPro" id="IPR036890">
    <property type="entry name" value="HATPase_C_sf"/>
</dbReference>
<evidence type="ECO:0000256" key="4">
    <source>
        <dbReference type="ARBA" id="ARBA00022553"/>
    </source>
</evidence>
<dbReference type="Proteomes" id="UP001241747">
    <property type="component" value="Unassembled WGS sequence"/>
</dbReference>
<dbReference type="InterPro" id="IPR050428">
    <property type="entry name" value="TCS_sensor_his_kinase"/>
</dbReference>
<accession>A0ABU0LBG6</accession>
<dbReference type="Gene3D" id="1.10.287.130">
    <property type="match status" value="1"/>
</dbReference>
<sequence length="434" mass="46958">MNSLRRRLFLILLVATGAIWLCAAAWTTLSSRSELERVLDTRLQEAARMVHSLVADGNVTAAAQAPAFSDTGYERQLSCQIWSLGGKLVARSSGAPDSALSGPDEGFSQREVNGEDWRVYTILDTDKGVRVMVGDRSGLRDRLVRDLVAGLLGPLVLVVPLLGLLIWVSLGRGLRPLETVATDIAQRDGEDMRAVSPADAPIEVRPLLEALNGLFRKVEAARLHEREVTAFAAHELRTPLAGLKTQAQIALSAPDGATREGALRQILVSVDRTARLVRQLLALAKLEADPPQAPEWVDAGALLREIAQQSPPPAGVTVLIDADLDGLTRPGGREALHLVLRNLHENAVEHMGGTGLIRWRRTPDGLCVEDEGPGIPQEELPRVMERFYRGRHRSASGSGLGLTIASLAAARAGARLRLENRTDRSGLRADLAWS</sequence>
<dbReference type="PROSITE" id="PS50109">
    <property type="entry name" value="HIS_KIN"/>
    <property type="match status" value="1"/>
</dbReference>
<keyword evidence="15" id="KW-1185">Reference proteome</keyword>
<dbReference type="PANTHER" id="PTHR45436">
    <property type="entry name" value="SENSOR HISTIDINE KINASE YKOH"/>
    <property type="match status" value="1"/>
</dbReference>
<dbReference type="InterPro" id="IPR013727">
    <property type="entry name" value="2CSK_N"/>
</dbReference>
<dbReference type="PANTHER" id="PTHR45436:SF14">
    <property type="entry name" value="SENSOR PROTEIN QSEC"/>
    <property type="match status" value="1"/>
</dbReference>
<keyword evidence="5 14" id="KW-0808">Transferase</keyword>
<evidence type="ECO:0000256" key="2">
    <source>
        <dbReference type="ARBA" id="ARBA00004141"/>
    </source>
</evidence>
<evidence type="ECO:0000256" key="7">
    <source>
        <dbReference type="ARBA" id="ARBA00022741"/>
    </source>
</evidence>
<dbReference type="Pfam" id="PF08521">
    <property type="entry name" value="2CSK_N"/>
    <property type="match status" value="1"/>
</dbReference>
<dbReference type="SUPFAM" id="SSF55874">
    <property type="entry name" value="ATPase domain of HSP90 chaperone/DNA topoisomerase II/histidine kinase"/>
    <property type="match status" value="1"/>
</dbReference>
<dbReference type="Gene3D" id="3.30.565.10">
    <property type="entry name" value="Histidine kinase-like ATPase, C-terminal domain"/>
    <property type="match status" value="1"/>
</dbReference>
<dbReference type="SMART" id="SM00388">
    <property type="entry name" value="HisKA"/>
    <property type="match status" value="1"/>
</dbReference>
<gene>
    <name evidence="14" type="ORF">QOZ94_001237</name>
</gene>
<feature type="transmembrane region" description="Helical" evidence="12">
    <location>
        <begin position="147"/>
        <end position="168"/>
    </location>
</feature>
<dbReference type="InterPro" id="IPR036097">
    <property type="entry name" value="HisK_dim/P_sf"/>
</dbReference>
<evidence type="ECO:0000313" key="14">
    <source>
        <dbReference type="EMBL" id="MDQ0504463.1"/>
    </source>
</evidence>
<dbReference type="GO" id="GO:0004673">
    <property type="term" value="F:protein histidine kinase activity"/>
    <property type="evidence" value="ECO:0007669"/>
    <property type="project" value="UniProtKB-EC"/>
</dbReference>
<comment type="subcellular location">
    <subcellularLocation>
        <location evidence="2">Membrane</location>
        <topology evidence="2">Multi-pass membrane protein</topology>
    </subcellularLocation>
</comment>